<evidence type="ECO:0000313" key="5">
    <source>
        <dbReference type="Proteomes" id="UP001596106"/>
    </source>
</evidence>
<dbReference type="RefSeq" id="WP_379841914.1">
    <property type="nucleotide sequence ID" value="NZ_JBHSMA010000001.1"/>
</dbReference>
<feature type="signal peptide" evidence="1">
    <location>
        <begin position="1"/>
        <end position="19"/>
    </location>
</feature>
<accession>A0ABW0I7X4</accession>
<dbReference type="InterPro" id="IPR011935">
    <property type="entry name" value="CHP02231"/>
</dbReference>
<dbReference type="NCBIfam" id="TIGR02231">
    <property type="entry name" value="mucoidy inhibitor MuiA family protein"/>
    <property type="match status" value="1"/>
</dbReference>
<dbReference type="PANTHER" id="PTHR31005">
    <property type="entry name" value="DUF4139 DOMAIN-CONTAINING PROTEIN"/>
    <property type="match status" value="1"/>
</dbReference>
<keyword evidence="5" id="KW-1185">Reference proteome</keyword>
<dbReference type="Pfam" id="PF13598">
    <property type="entry name" value="DUF4139"/>
    <property type="match status" value="1"/>
</dbReference>
<feature type="domain" description="DUF4140" evidence="3">
    <location>
        <begin position="33"/>
        <end position="130"/>
    </location>
</feature>
<dbReference type="InterPro" id="IPR025554">
    <property type="entry name" value="DUF4140"/>
</dbReference>
<name>A0ABW0I7X4_9BACT</name>
<sequence>MKKLTLLLLGFTGFSIAQAQDDEQRISSTVQHVTVFLNRAQLTAQARTTLQPGTTRLIIENASAQTDPQSIQVSGKGDAVMQGVQFRTNFLTKVTKPVSLQRLEDSLRLARDVFDGLNLQKEVLDNEKKMVLANQKVGTEKGTVVEEVEDMADFFRTRLTDVGKKLLALDKHLKIQKEKVDHLEGQVREQNARRERPVGEIEVTLTAKNRTAIDLELSYVVNNAGWVPFYDIRVRDTKSPATLAYKAQVYQNTGFDWQNVRLTLSTSNPALPGNQPQLETQYVTFYEPRPVPVSALPRPKMLTRQAETANDAATAPAAELASTADFTQVSEQPTSVNFEISIPYTILANNRPQVVDIQTGELPATYRYTATPKMDTDAFLVATLSGWEKLNLLNGTARTYFEGTYVGESQVNLQQAGDTLTLGLGRDKKIIVKREKTQDFSSRKGLSSSVRDTYSYKITVRNTKAEPVNLTVFDQLPVSTDSRIEVELDESSGAERNPETGRLTWNLSLKPNESRELVFRYTIKYPKGKQLVNAN</sequence>
<evidence type="ECO:0000256" key="1">
    <source>
        <dbReference type="SAM" id="SignalP"/>
    </source>
</evidence>
<comment type="caution">
    <text evidence="4">The sequence shown here is derived from an EMBL/GenBank/DDBJ whole genome shotgun (WGS) entry which is preliminary data.</text>
</comment>
<keyword evidence="1" id="KW-0732">Signal</keyword>
<dbReference type="Pfam" id="PF13600">
    <property type="entry name" value="DUF4140"/>
    <property type="match status" value="1"/>
</dbReference>
<feature type="domain" description="DUF4139" evidence="2">
    <location>
        <begin position="215"/>
        <end position="527"/>
    </location>
</feature>
<dbReference type="Proteomes" id="UP001596106">
    <property type="component" value="Unassembled WGS sequence"/>
</dbReference>
<feature type="chain" id="PRO_5045456841" evidence="1">
    <location>
        <begin position="20"/>
        <end position="535"/>
    </location>
</feature>
<dbReference type="PANTHER" id="PTHR31005:SF8">
    <property type="entry name" value="DUF4139 DOMAIN-CONTAINING PROTEIN"/>
    <property type="match status" value="1"/>
</dbReference>
<reference evidence="5" key="1">
    <citation type="journal article" date="2019" name="Int. J. Syst. Evol. Microbiol.">
        <title>The Global Catalogue of Microorganisms (GCM) 10K type strain sequencing project: providing services to taxonomists for standard genome sequencing and annotation.</title>
        <authorList>
            <consortium name="The Broad Institute Genomics Platform"/>
            <consortium name="The Broad Institute Genome Sequencing Center for Infectious Disease"/>
            <person name="Wu L."/>
            <person name="Ma J."/>
        </authorList>
    </citation>
    <scope>NUCLEOTIDE SEQUENCE [LARGE SCALE GENOMIC DNA]</scope>
    <source>
        <strain evidence="5">CCUG 55250</strain>
    </source>
</reference>
<dbReference type="EMBL" id="JBHSMA010000001">
    <property type="protein sequence ID" value="MFC5408743.1"/>
    <property type="molecule type" value="Genomic_DNA"/>
</dbReference>
<evidence type="ECO:0000313" key="4">
    <source>
        <dbReference type="EMBL" id="MFC5408743.1"/>
    </source>
</evidence>
<dbReference type="InterPro" id="IPR037291">
    <property type="entry name" value="DUF4139"/>
</dbReference>
<gene>
    <name evidence="4" type="ORF">ACFPMF_05460</name>
</gene>
<proteinExistence type="predicted"/>
<protein>
    <submittedName>
        <fullName evidence="4">DUF4139 domain-containing protein</fullName>
    </submittedName>
</protein>
<organism evidence="4 5">
    <name type="scientific">Larkinella bovis</name>
    <dbReference type="NCBI Taxonomy" id="683041"/>
    <lineage>
        <taxon>Bacteria</taxon>
        <taxon>Pseudomonadati</taxon>
        <taxon>Bacteroidota</taxon>
        <taxon>Cytophagia</taxon>
        <taxon>Cytophagales</taxon>
        <taxon>Spirosomataceae</taxon>
        <taxon>Larkinella</taxon>
    </lineage>
</organism>
<evidence type="ECO:0000259" key="3">
    <source>
        <dbReference type="Pfam" id="PF13600"/>
    </source>
</evidence>
<evidence type="ECO:0000259" key="2">
    <source>
        <dbReference type="Pfam" id="PF13598"/>
    </source>
</evidence>